<evidence type="ECO:0000256" key="8">
    <source>
        <dbReference type="PROSITE-ProRule" id="PRU01026"/>
    </source>
</evidence>
<dbReference type="InterPro" id="IPR020596">
    <property type="entry name" value="rRNA_Ade_Mease_Trfase_CS"/>
</dbReference>
<comment type="subcellular location">
    <subcellularLocation>
        <location evidence="7">Cytoplasm</location>
    </subcellularLocation>
</comment>
<feature type="binding site" evidence="7 8">
    <location>
        <position position="78"/>
    </location>
    <ligand>
        <name>S-adenosyl-L-methionine</name>
        <dbReference type="ChEBI" id="CHEBI:59789"/>
    </ligand>
</feature>
<keyword evidence="1 7" id="KW-0963">Cytoplasm</keyword>
<protein>
    <recommendedName>
        <fullName evidence="7">Ribosomal RNA small subunit methyltransferase A</fullName>
        <ecNumber evidence="7">2.1.1.182</ecNumber>
    </recommendedName>
    <alternativeName>
        <fullName evidence="7">16S rRNA (adenine(1518)-N(6)/adenine(1519)-N(6))-dimethyltransferase</fullName>
    </alternativeName>
    <alternativeName>
        <fullName evidence="7">16S rRNA dimethyladenosine transferase</fullName>
    </alternativeName>
    <alternativeName>
        <fullName evidence="7">16S rRNA dimethylase</fullName>
    </alternativeName>
    <alternativeName>
        <fullName evidence="7">S-adenosylmethionine-6-N', N'-adenosyl(rRNA) dimethyltransferase</fullName>
    </alternativeName>
</protein>
<evidence type="ECO:0000313" key="12">
    <source>
        <dbReference type="Proteomes" id="UP000321954"/>
    </source>
</evidence>
<feature type="region of interest" description="Disordered" evidence="9">
    <location>
        <begin position="1"/>
        <end position="23"/>
    </location>
</feature>
<keyword evidence="12" id="KW-1185">Reference proteome</keyword>
<comment type="function">
    <text evidence="7">Specifically dimethylates two adjacent adenosines (A1518 and A1519) in the loop of a conserved hairpin near the 3'-end of 16S rRNA in the 30S particle. May play a critical role in biogenesis of 30S subunits.</text>
</comment>
<dbReference type="Gene3D" id="1.10.8.100">
    <property type="entry name" value="Ribosomal RNA adenine dimethylase-like, domain 2"/>
    <property type="match status" value="1"/>
</dbReference>
<dbReference type="PROSITE" id="PS01131">
    <property type="entry name" value="RRNA_A_DIMETH"/>
    <property type="match status" value="1"/>
</dbReference>
<organism evidence="11 12">
    <name type="scientific">Antarcticibacterium arcticum</name>
    <dbReference type="NCBI Taxonomy" id="2585771"/>
    <lineage>
        <taxon>Bacteria</taxon>
        <taxon>Pseudomonadati</taxon>
        <taxon>Bacteroidota</taxon>
        <taxon>Flavobacteriia</taxon>
        <taxon>Flavobacteriales</taxon>
        <taxon>Flavobacteriaceae</taxon>
        <taxon>Antarcticibacterium</taxon>
    </lineage>
</organism>
<dbReference type="Pfam" id="PF00398">
    <property type="entry name" value="RrnaAD"/>
    <property type="match status" value="1"/>
</dbReference>
<dbReference type="InterPro" id="IPR023165">
    <property type="entry name" value="rRNA_Ade_diMease-like_C"/>
</dbReference>
<dbReference type="InterPro" id="IPR001737">
    <property type="entry name" value="KsgA/Erm"/>
</dbReference>
<evidence type="ECO:0000256" key="5">
    <source>
        <dbReference type="ARBA" id="ARBA00022691"/>
    </source>
</evidence>
<feature type="binding site" evidence="7 8">
    <location>
        <position position="102"/>
    </location>
    <ligand>
        <name>S-adenosyl-L-methionine</name>
        <dbReference type="ChEBI" id="CHEBI:59789"/>
    </ligand>
</feature>
<dbReference type="Proteomes" id="UP000321954">
    <property type="component" value="Chromosome"/>
</dbReference>
<dbReference type="KEGG" id="anp:FK178_13525"/>
<feature type="compositionally biased region" description="Polar residues" evidence="9">
    <location>
        <begin position="1"/>
        <end position="17"/>
    </location>
</feature>
<dbReference type="InterPro" id="IPR020598">
    <property type="entry name" value="rRNA_Ade_methylase_Trfase_N"/>
</dbReference>
<comment type="catalytic activity">
    <reaction evidence="7">
        <text>adenosine(1518)/adenosine(1519) in 16S rRNA + 4 S-adenosyl-L-methionine = N(6)-dimethyladenosine(1518)/N(6)-dimethyladenosine(1519) in 16S rRNA + 4 S-adenosyl-L-homocysteine + 4 H(+)</text>
        <dbReference type="Rhea" id="RHEA:19609"/>
        <dbReference type="Rhea" id="RHEA-COMP:10232"/>
        <dbReference type="Rhea" id="RHEA-COMP:10233"/>
        <dbReference type="ChEBI" id="CHEBI:15378"/>
        <dbReference type="ChEBI" id="CHEBI:57856"/>
        <dbReference type="ChEBI" id="CHEBI:59789"/>
        <dbReference type="ChEBI" id="CHEBI:74411"/>
        <dbReference type="ChEBI" id="CHEBI:74493"/>
        <dbReference type="EC" id="2.1.1.182"/>
    </reaction>
</comment>
<keyword evidence="5 7" id="KW-0949">S-adenosyl-L-methionine</keyword>
<dbReference type="NCBIfam" id="TIGR00755">
    <property type="entry name" value="ksgA"/>
    <property type="match status" value="1"/>
</dbReference>
<dbReference type="HAMAP" id="MF_00607">
    <property type="entry name" value="16SrRNA_methyltr_A"/>
    <property type="match status" value="1"/>
</dbReference>
<dbReference type="GO" id="GO:0052908">
    <property type="term" value="F:16S rRNA (adenine(1518)-N(6)/adenine(1519)-N(6))-dimethyltransferase activity"/>
    <property type="evidence" value="ECO:0007669"/>
    <property type="project" value="UniProtKB-EC"/>
</dbReference>
<feature type="binding site" evidence="7 8">
    <location>
        <position position="30"/>
    </location>
    <ligand>
        <name>S-adenosyl-L-methionine</name>
        <dbReference type="ChEBI" id="CHEBI:59789"/>
    </ligand>
</feature>
<evidence type="ECO:0000256" key="4">
    <source>
        <dbReference type="ARBA" id="ARBA00022679"/>
    </source>
</evidence>
<dbReference type="Gene3D" id="3.40.50.150">
    <property type="entry name" value="Vaccinia Virus protein VP39"/>
    <property type="match status" value="1"/>
</dbReference>
<dbReference type="InterPro" id="IPR029063">
    <property type="entry name" value="SAM-dependent_MTases_sf"/>
</dbReference>
<sequence>MKKTSSKSSQFKPQQTAEGEVRAKKHLGQHFLTDEKTAEKIADSLKLAGYRNVLEIGPGMGILTKYLLKKDINLHVIEIDRDSVAYLGENFPALEGKVHEQDFLKYDVQAVFNGEPFAIIGNFPYNISTQIVFKTLENRDSIPEFSGMFQKEVAQRIASPHGNKTYGILSVLAQAFYDIEYLFTVPPSVFNPPPKVDSGVIRLTRKEDFSLPCNERLFFRVVKTAFQQRRKTLRNSLKIFQLPDNLREDAIFGQRPEQLSTEQFIELTLKIQPYAIST</sequence>
<dbReference type="PANTHER" id="PTHR11727:SF7">
    <property type="entry name" value="DIMETHYLADENOSINE TRANSFERASE-RELATED"/>
    <property type="match status" value="1"/>
</dbReference>
<name>A0A5B8YKZ9_9FLAO</name>
<evidence type="ECO:0000256" key="9">
    <source>
        <dbReference type="SAM" id="MobiDB-lite"/>
    </source>
</evidence>
<dbReference type="CDD" id="cd02440">
    <property type="entry name" value="AdoMet_MTases"/>
    <property type="match status" value="1"/>
</dbReference>
<feature type="binding site" evidence="7 8">
    <location>
        <position position="122"/>
    </location>
    <ligand>
        <name>S-adenosyl-L-methionine</name>
        <dbReference type="ChEBI" id="CHEBI:59789"/>
    </ligand>
</feature>
<comment type="similarity">
    <text evidence="7">Belongs to the class I-like SAM-binding methyltransferase superfamily. rRNA adenine N(6)-methyltransferase family. RsmA subfamily.</text>
</comment>
<dbReference type="EMBL" id="CP042476">
    <property type="protein sequence ID" value="QED38670.1"/>
    <property type="molecule type" value="Genomic_DNA"/>
</dbReference>
<feature type="domain" description="Ribosomal RNA adenine methylase transferase N-terminal" evidence="10">
    <location>
        <begin position="37"/>
        <end position="207"/>
    </location>
</feature>
<dbReference type="GO" id="GO:0003723">
    <property type="term" value="F:RNA binding"/>
    <property type="evidence" value="ECO:0007669"/>
    <property type="project" value="UniProtKB-UniRule"/>
</dbReference>
<accession>A0A5B8YKZ9</accession>
<dbReference type="GO" id="GO:0005829">
    <property type="term" value="C:cytosol"/>
    <property type="evidence" value="ECO:0007669"/>
    <property type="project" value="TreeGrafter"/>
</dbReference>
<dbReference type="OrthoDB" id="9814755at2"/>
<gene>
    <name evidence="7 11" type="primary">rsmA</name>
    <name evidence="7" type="synonym">ksgA</name>
    <name evidence="11" type="ORF">FK178_13525</name>
</gene>
<keyword evidence="3 7" id="KW-0489">Methyltransferase</keyword>
<proteinExistence type="inferred from homology"/>
<dbReference type="RefSeq" id="WP_146836284.1">
    <property type="nucleotide sequence ID" value="NZ_CP042476.1"/>
</dbReference>
<evidence type="ECO:0000256" key="1">
    <source>
        <dbReference type="ARBA" id="ARBA00022490"/>
    </source>
</evidence>
<feature type="binding site" evidence="7 8">
    <location>
        <position position="32"/>
    </location>
    <ligand>
        <name>S-adenosyl-L-methionine</name>
        <dbReference type="ChEBI" id="CHEBI:59789"/>
    </ligand>
</feature>
<evidence type="ECO:0000256" key="2">
    <source>
        <dbReference type="ARBA" id="ARBA00022552"/>
    </source>
</evidence>
<keyword evidence="2 7" id="KW-0698">rRNA processing</keyword>
<evidence type="ECO:0000313" key="11">
    <source>
        <dbReference type="EMBL" id="QED38670.1"/>
    </source>
</evidence>
<dbReference type="SUPFAM" id="SSF53335">
    <property type="entry name" value="S-adenosyl-L-methionine-dependent methyltransferases"/>
    <property type="match status" value="1"/>
</dbReference>
<reference evidence="11 12" key="1">
    <citation type="submission" date="2019-08" db="EMBL/GenBank/DDBJ databases">
        <title>Antarcticibacterium arcticum sp. nov., a bacterium isolated from marine sediment of the Canadian Beaufort Sea.</title>
        <authorList>
            <person name="Lee Y.M."/>
            <person name="Baek K."/>
            <person name="Lee D.-H."/>
            <person name="Shin S.C."/>
            <person name="Jin Y.K."/>
            <person name="Park Y."/>
        </authorList>
    </citation>
    <scope>NUCLEOTIDE SEQUENCE [LARGE SCALE GENOMIC DNA]</scope>
    <source>
        <strain evidence="11 12">PAMC 28998</strain>
    </source>
</reference>
<dbReference type="SMART" id="SM00650">
    <property type="entry name" value="rADc"/>
    <property type="match status" value="1"/>
</dbReference>
<feature type="binding site" evidence="7 8">
    <location>
        <position position="57"/>
    </location>
    <ligand>
        <name>S-adenosyl-L-methionine</name>
        <dbReference type="ChEBI" id="CHEBI:59789"/>
    </ligand>
</feature>
<keyword evidence="6 7" id="KW-0694">RNA-binding</keyword>
<dbReference type="InterPro" id="IPR011530">
    <property type="entry name" value="rRNA_adenine_dimethylase"/>
</dbReference>
<dbReference type="AlphaFoldDB" id="A0A5B8YKZ9"/>
<keyword evidence="4 7" id="KW-0808">Transferase</keyword>
<dbReference type="PANTHER" id="PTHR11727">
    <property type="entry name" value="DIMETHYLADENOSINE TRANSFERASE"/>
    <property type="match status" value="1"/>
</dbReference>
<evidence type="ECO:0000256" key="3">
    <source>
        <dbReference type="ARBA" id="ARBA00022603"/>
    </source>
</evidence>
<dbReference type="FunFam" id="1.10.8.100:FF:000001">
    <property type="entry name" value="Ribosomal RNA small subunit methyltransferase A"/>
    <property type="match status" value="1"/>
</dbReference>
<evidence type="ECO:0000256" key="6">
    <source>
        <dbReference type="ARBA" id="ARBA00022884"/>
    </source>
</evidence>
<evidence type="ECO:0000259" key="10">
    <source>
        <dbReference type="SMART" id="SM00650"/>
    </source>
</evidence>
<dbReference type="PROSITE" id="PS51689">
    <property type="entry name" value="SAM_RNA_A_N6_MT"/>
    <property type="match status" value="1"/>
</dbReference>
<evidence type="ECO:0000256" key="7">
    <source>
        <dbReference type="HAMAP-Rule" id="MF_00607"/>
    </source>
</evidence>
<dbReference type="EC" id="2.1.1.182" evidence="7"/>